<proteinExistence type="predicted"/>
<dbReference type="EMBL" id="JYDH01000518">
    <property type="protein sequence ID" value="KRY26220.1"/>
    <property type="molecule type" value="Genomic_DNA"/>
</dbReference>
<protein>
    <submittedName>
        <fullName evidence="1">Uncharacterized protein</fullName>
    </submittedName>
</protein>
<dbReference type="InParanoid" id="A0A0V1APJ8"/>
<dbReference type="AlphaFoldDB" id="A0A0V1APJ8"/>
<evidence type="ECO:0000313" key="1">
    <source>
        <dbReference type="EMBL" id="KRY26220.1"/>
    </source>
</evidence>
<keyword evidence="2" id="KW-1185">Reference proteome</keyword>
<organism evidence="1 2">
    <name type="scientific">Trichinella spiralis</name>
    <name type="common">Trichina worm</name>
    <dbReference type="NCBI Taxonomy" id="6334"/>
    <lineage>
        <taxon>Eukaryota</taxon>
        <taxon>Metazoa</taxon>
        <taxon>Ecdysozoa</taxon>
        <taxon>Nematoda</taxon>
        <taxon>Enoplea</taxon>
        <taxon>Dorylaimia</taxon>
        <taxon>Trichinellida</taxon>
        <taxon>Trichinellidae</taxon>
        <taxon>Trichinella</taxon>
    </lineage>
</organism>
<sequence length="133" mass="14643">MLVRNNRNAPLLRTAPKGAISPTLGITDLENHVHALVFFHLDLTSAPSLKFCTALQFLLVCAIIQRKSRLDSSHLSPLVLCFPTVIVPFQSYIQQGLYVIPSASSTIALQSVTIQYTTIRLAGPEMLSTIRHC</sequence>
<gene>
    <name evidence="1" type="ORF">T01_13475</name>
</gene>
<name>A0A0V1APJ8_TRISP</name>
<evidence type="ECO:0000313" key="2">
    <source>
        <dbReference type="Proteomes" id="UP000054776"/>
    </source>
</evidence>
<comment type="caution">
    <text evidence="1">The sequence shown here is derived from an EMBL/GenBank/DDBJ whole genome shotgun (WGS) entry which is preliminary data.</text>
</comment>
<reference evidence="1 2" key="1">
    <citation type="submission" date="2015-01" db="EMBL/GenBank/DDBJ databases">
        <title>Evolution of Trichinella species and genotypes.</title>
        <authorList>
            <person name="Korhonen P.K."/>
            <person name="Edoardo P."/>
            <person name="Giuseppe L.R."/>
            <person name="Gasser R.B."/>
        </authorList>
    </citation>
    <scope>NUCLEOTIDE SEQUENCE [LARGE SCALE GENOMIC DNA]</scope>
    <source>
        <strain evidence="1">ISS3</strain>
    </source>
</reference>
<dbReference type="Proteomes" id="UP000054776">
    <property type="component" value="Unassembled WGS sequence"/>
</dbReference>
<accession>A0A0V1APJ8</accession>